<dbReference type="Proteomes" id="UP001295444">
    <property type="component" value="Chromosome 09"/>
</dbReference>
<evidence type="ECO:0000313" key="1">
    <source>
        <dbReference type="EMBL" id="CAH2313869.1"/>
    </source>
</evidence>
<name>A0AAD1T2G3_PELCU</name>
<evidence type="ECO:0000313" key="2">
    <source>
        <dbReference type="Proteomes" id="UP001295444"/>
    </source>
</evidence>
<protein>
    <submittedName>
        <fullName evidence="1">Uncharacterized protein</fullName>
    </submittedName>
</protein>
<proteinExistence type="predicted"/>
<sequence>YYDCKAAVKKKMLSQSTVGFSEWQTWLKDGLLSEAVPGLGAVDTEEPAVQQRA</sequence>
<organism evidence="1 2">
    <name type="scientific">Pelobates cultripes</name>
    <name type="common">Western spadefoot toad</name>
    <dbReference type="NCBI Taxonomy" id="61616"/>
    <lineage>
        <taxon>Eukaryota</taxon>
        <taxon>Metazoa</taxon>
        <taxon>Chordata</taxon>
        <taxon>Craniata</taxon>
        <taxon>Vertebrata</taxon>
        <taxon>Euteleostomi</taxon>
        <taxon>Amphibia</taxon>
        <taxon>Batrachia</taxon>
        <taxon>Anura</taxon>
        <taxon>Pelobatoidea</taxon>
        <taxon>Pelobatidae</taxon>
        <taxon>Pelobates</taxon>
    </lineage>
</organism>
<gene>
    <name evidence="1" type="ORF">PECUL_23A010329</name>
</gene>
<accession>A0AAD1T2G3</accession>
<dbReference type="EMBL" id="OW240920">
    <property type="protein sequence ID" value="CAH2313869.1"/>
    <property type="molecule type" value="Genomic_DNA"/>
</dbReference>
<reference evidence="1" key="1">
    <citation type="submission" date="2022-03" db="EMBL/GenBank/DDBJ databases">
        <authorList>
            <person name="Alioto T."/>
            <person name="Alioto T."/>
            <person name="Gomez Garrido J."/>
        </authorList>
    </citation>
    <scope>NUCLEOTIDE SEQUENCE</scope>
</reference>
<keyword evidence="2" id="KW-1185">Reference proteome</keyword>
<dbReference type="AlphaFoldDB" id="A0AAD1T2G3"/>
<feature type="non-terminal residue" evidence="1">
    <location>
        <position position="1"/>
    </location>
</feature>
<feature type="non-terminal residue" evidence="1">
    <location>
        <position position="53"/>
    </location>
</feature>